<evidence type="ECO:0000313" key="4">
    <source>
        <dbReference type="EMBL" id="KAG9509883.1"/>
    </source>
</evidence>
<protein>
    <recommendedName>
        <fullName evidence="6">Troponin I</fullName>
    </recommendedName>
</protein>
<keyword evidence="5" id="KW-1185">Reference proteome</keyword>
<gene>
    <name evidence="4" type="ORF">GZH46_01585</name>
</gene>
<dbReference type="InterPro" id="IPR001978">
    <property type="entry name" value="Troponin"/>
</dbReference>
<dbReference type="SUPFAM" id="SSF90250">
    <property type="entry name" value="Troponin coil-coiled subunits"/>
    <property type="match status" value="1"/>
</dbReference>
<dbReference type="InterPro" id="IPR050875">
    <property type="entry name" value="Troponin_I"/>
</dbReference>
<evidence type="ECO:0000256" key="3">
    <source>
        <dbReference type="SAM" id="MobiDB-lite"/>
    </source>
</evidence>
<feature type="coiled-coil region" evidence="2">
    <location>
        <begin position="53"/>
        <end position="110"/>
    </location>
</feature>
<dbReference type="EMBL" id="JAIFTH010000299">
    <property type="protein sequence ID" value="KAG9509883.1"/>
    <property type="molecule type" value="Genomic_DNA"/>
</dbReference>
<evidence type="ECO:0000313" key="5">
    <source>
        <dbReference type="Proteomes" id="UP000825002"/>
    </source>
</evidence>
<evidence type="ECO:0008006" key="6">
    <source>
        <dbReference type="Google" id="ProtNLM"/>
    </source>
</evidence>
<accession>A0ABQ7S8X7</accession>
<comment type="similarity">
    <text evidence="1">Belongs to the troponin I family.</text>
</comment>
<comment type="caution">
    <text evidence="4">The sequence shown here is derived from an EMBL/GenBank/DDBJ whole genome shotgun (WGS) entry which is preliminary data.</text>
</comment>
<feature type="compositionally biased region" description="Basic and acidic residues" evidence="3">
    <location>
        <begin position="178"/>
        <end position="189"/>
    </location>
</feature>
<dbReference type="Gene3D" id="1.20.5.350">
    <property type="match status" value="1"/>
</dbReference>
<sequence>MNEMMSEEERKMREERERKKAEVRARLEASSKSKQKKGFMTPERKKKLRLLLRKKAAEELKRQQEVKATERRRVIAERTGPKKNLDDLDEKQLQDLCKQYHEKIAALESDKYDLEYHVKRIDYDIHELSTKVNDMRGKFTKPPLKKVPKFGVKIERMLLNARKEVGFSVNLKAVKRDQFKAETESREGDNTPEWSWKKQGGPDQSTDLST</sequence>
<organism evidence="4 5">
    <name type="scientific">Fragariocoptes setiger</name>
    <dbReference type="NCBI Taxonomy" id="1670756"/>
    <lineage>
        <taxon>Eukaryota</taxon>
        <taxon>Metazoa</taxon>
        <taxon>Ecdysozoa</taxon>
        <taxon>Arthropoda</taxon>
        <taxon>Chelicerata</taxon>
        <taxon>Arachnida</taxon>
        <taxon>Acari</taxon>
        <taxon>Acariformes</taxon>
        <taxon>Trombidiformes</taxon>
        <taxon>Prostigmata</taxon>
        <taxon>Eupodina</taxon>
        <taxon>Eriophyoidea</taxon>
        <taxon>Phytoptidae</taxon>
        <taxon>Fragariocoptes</taxon>
    </lineage>
</organism>
<dbReference type="Pfam" id="PF00992">
    <property type="entry name" value="Troponin"/>
    <property type="match status" value="1"/>
</dbReference>
<name>A0ABQ7S8X7_9ACAR</name>
<feature type="region of interest" description="Disordered" evidence="3">
    <location>
        <begin position="1"/>
        <end position="45"/>
    </location>
</feature>
<proteinExistence type="inferred from homology"/>
<dbReference type="PANTHER" id="PTHR13738">
    <property type="entry name" value="TROPONIN I"/>
    <property type="match status" value="1"/>
</dbReference>
<evidence type="ECO:0000256" key="2">
    <source>
        <dbReference type="SAM" id="Coils"/>
    </source>
</evidence>
<reference evidence="4 5" key="1">
    <citation type="submission" date="2020-10" db="EMBL/GenBank/DDBJ databases">
        <authorList>
            <person name="Klimov P.B."/>
            <person name="Dyachkov S.M."/>
            <person name="Chetverikov P.E."/>
        </authorList>
    </citation>
    <scope>NUCLEOTIDE SEQUENCE [LARGE SCALE GENOMIC DNA]</scope>
    <source>
        <strain evidence="4">BMOC 18-1129-001#AD2665</strain>
        <tissue evidence="4">Entire mites</tissue>
    </source>
</reference>
<feature type="region of interest" description="Disordered" evidence="3">
    <location>
        <begin position="178"/>
        <end position="210"/>
    </location>
</feature>
<dbReference type="Proteomes" id="UP000825002">
    <property type="component" value="Unassembled WGS sequence"/>
</dbReference>
<dbReference type="PANTHER" id="PTHR13738:SF1">
    <property type="entry name" value="TROPONIN I"/>
    <property type="match status" value="1"/>
</dbReference>
<feature type="compositionally biased region" description="Basic and acidic residues" evidence="3">
    <location>
        <begin position="7"/>
        <end position="31"/>
    </location>
</feature>
<dbReference type="InterPro" id="IPR038077">
    <property type="entry name" value="Troponin_sf"/>
</dbReference>
<evidence type="ECO:0000256" key="1">
    <source>
        <dbReference type="ARBA" id="ARBA00009930"/>
    </source>
</evidence>
<keyword evidence="2" id="KW-0175">Coiled coil</keyword>